<protein>
    <submittedName>
        <fullName evidence="1">Phage tail sheath protein</fullName>
    </submittedName>
</protein>
<dbReference type="AlphaFoldDB" id="A0A921AXR5"/>
<dbReference type="Proteomes" id="UP000698963">
    <property type="component" value="Unassembled WGS sequence"/>
</dbReference>
<dbReference type="PANTHER" id="PTHR35861:SF2">
    <property type="entry name" value="FELS-2 PROPHAGE PROTEIN"/>
    <property type="match status" value="1"/>
</dbReference>
<dbReference type="RefSeq" id="WP_304122872.1">
    <property type="nucleotide sequence ID" value="NZ_DYZA01000187.1"/>
</dbReference>
<proteinExistence type="predicted"/>
<sequence>MAYKHGVYISEADTKLVSAVEATSTLPVVVGVAPVHSLGNTKAPVNEPKLIYTMTEFVAAFGSPRDDEPYTRYPLYEAASLMLDRYKVSPLVCINVFDPAEHTSEVESESLTLVKGSALLAHGGVSALTLKVSEGSPLTENTDFSLNAGTGEISILEGGSLTGNETLTATYTYADPTKVTSTEVIGGVDETTLKPTGLSAVQRVFPLFRLVPGQILAPGFSDVPAVGIAIASACTDISGVFRAQGHITVPETLNNYTEAPAWLIDNGLTDSHLICTFGSPTYNGLKEHGDIHEACGICRRAAENDDIPFWSPSNYGLKADGVVYGDSELNLDLAQAAYLNGNGISTFINFTSSFVFWGDLTTAYPGVSDVKEVQIPVRMMFNWIGNSIILTAFQKVSSPLRRRLIETVCDTLNVWLNGLTAREFILGGRVEFLESENPSTDLMGGIARFHVYVTPPSAAGELDFTLEYDVDYLSTLFEAA</sequence>
<dbReference type="InterPro" id="IPR052042">
    <property type="entry name" value="Tail_sheath_structural"/>
</dbReference>
<evidence type="ECO:0000313" key="1">
    <source>
        <dbReference type="EMBL" id="HJD97825.1"/>
    </source>
</evidence>
<evidence type="ECO:0000313" key="2">
    <source>
        <dbReference type="Proteomes" id="UP000698963"/>
    </source>
</evidence>
<reference evidence="1" key="1">
    <citation type="journal article" date="2021" name="PeerJ">
        <title>Extensive microbial diversity within the chicken gut microbiome revealed by metagenomics and culture.</title>
        <authorList>
            <person name="Gilroy R."/>
            <person name="Ravi A."/>
            <person name="Getino M."/>
            <person name="Pursley I."/>
            <person name="Horton D.L."/>
            <person name="Alikhan N.F."/>
            <person name="Baker D."/>
            <person name="Gharbi K."/>
            <person name="Hall N."/>
            <person name="Watson M."/>
            <person name="Adriaenssens E.M."/>
            <person name="Foster-Nyarko E."/>
            <person name="Jarju S."/>
            <person name="Secka A."/>
            <person name="Antonio M."/>
            <person name="Oren A."/>
            <person name="Chaudhuri R.R."/>
            <person name="La Ragione R."/>
            <person name="Hildebrand F."/>
            <person name="Pallen M.J."/>
        </authorList>
    </citation>
    <scope>NUCLEOTIDE SEQUENCE</scope>
    <source>
        <strain evidence="1">ChiGjej2B2-19336</strain>
    </source>
</reference>
<reference evidence="1" key="2">
    <citation type="submission" date="2021-09" db="EMBL/GenBank/DDBJ databases">
        <authorList>
            <person name="Gilroy R."/>
        </authorList>
    </citation>
    <scope>NUCLEOTIDE SEQUENCE</scope>
    <source>
        <strain evidence="1">ChiGjej2B2-19336</strain>
    </source>
</reference>
<name>A0A921AXR5_9BACT</name>
<dbReference type="PANTHER" id="PTHR35861">
    <property type="match status" value="1"/>
</dbReference>
<comment type="caution">
    <text evidence="1">The sequence shown here is derived from an EMBL/GenBank/DDBJ whole genome shotgun (WGS) entry which is preliminary data.</text>
</comment>
<gene>
    <name evidence="1" type="ORF">K8W16_09295</name>
</gene>
<organism evidence="1 2">
    <name type="scientific">Mailhella massiliensis</name>
    <dbReference type="NCBI Taxonomy" id="1903261"/>
    <lineage>
        <taxon>Bacteria</taxon>
        <taxon>Pseudomonadati</taxon>
        <taxon>Thermodesulfobacteriota</taxon>
        <taxon>Desulfovibrionia</taxon>
        <taxon>Desulfovibrionales</taxon>
        <taxon>Desulfovibrionaceae</taxon>
        <taxon>Mailhella</taxon>
    </lineage>
</organism>
<dbReference type="EMBL" id="DYZA01000187">
    <property type="protein sequence ID" value="HJD97825.1"/>
    <property type="molecule type" value="Genomic_DNA"/>
</dbReference>
<accession>A0A921AXR5</accession>